<dbReference type="Proteomes" id="UP001601059">
    <property type="component" value="Unassembled WGS sequence"/>
</dbReference>
<evidence type="ECO:0000313" key="1">
    <source>
        <dbReference type="EMBL" id="MFE8702538.1"/>
    </source>
</evidence>
<sequence>MIEELVAGARQRRKAEATWSAPTSTGDSDKEAVFASVGGVEVIEELVAGARTKMRLPAQNIKGCLSPRKMMQADFSAFFLL</sequence>
<gene>
    <name evidence="1" type="ORF">ACFYKX_18225</name>
</gene>
<protein>
    <submittedName>
        <fullName evidence="1">Uncharacterized protein</fullName>
    </submittedName>
</protein>
<organism evidence="1 2">
    <name type="scientific">Cytobacillus spartinae</name>
    <dbReference type="NCBI Taxonomy" id="3299023"/>
    <lineage>
        <taxon>Bacteria</taxon>
        <taxon>Bacillati</taxon>
        <taxon>Bacillota</taxon>
        <taxon>Bacilli</taxon>
        <taxon>Bacillales</taxon>
        <taxon>Bacillaceae</taxon>
        <taxon>Cytobacillus</taxon>
    </lineage>
</organism>
<keyword evidence="2" id="KW-1185">Reference proteome</keyword>
<comment type="caution">
    <text evidence="1">The sequence shown here is derived from an EMBL/GenBank/DDBJ whole genome shotgun (WGS) entry which is preliminary data.</text>
</comment>
<evidence type="ECO:0000313" key="2">
    <source>
        <dbReference type="Proteomes" id="UP001601059"/>
    </source>
</evidence>
<proteinExistence type="predicted"/>
<dbReference type="EMBL" id="JBIACK010000010">
    <property type="protein sequence ID" value="MFE8702538.1"/>
    <property type="molecule type" value="Genomic_DNA"/>
</dbReference>
<name>A0ABW6KE50_9BACI</name>
<accession>A0ABW6KE50</accession>
<dbReference type="RefSeq" id="WP_389362500.1">
    <property type="nucleotide sequence ID" value="NZ_JBIACK010000010.1"/>
</dbReference>
<reference evidence="1 2" key="1">
    <citation type="submission" date="2024-08" db="EMBL/GenBank/DDBJ databases">
        <title>Two novel Cytobacillus novel species.</title>
        <authorList>
            <person name="Liu G."/>
        </authorList>
    </citation>
    <scope>NUCLEOTIDE SEQUENCE [LARGE SCALE GENOMIC DNA]</scope>
    <source>
        <strain evidence="1 2">FJAT-54145</strain>
    </source>
</reference>